<dbReference type="PANTHER" id="PTHR31696">
    <property type="entry name" value="PROTEIN MIZU-KUSSEI 1"/>
    <property type="match status" value="1"/>
</dbReference>
<dbReference type="NCBIfam" id="TIGR01570">
    <property type="entry name" value="A_thal_3588"/>
    <property type="match status" value="1"/>
</dbReference>
<dbReference type="AlphaFoldDB" id="A0A6G1BR16"/>
<dbReference type="GO" id="GO:0010274">
    <property type="term" value="P:hydrotropism"/>
    <property type="evidence" value="ECO:0007669"/>
    <property type="project" value="InterPro"/>
</dbReference>
<proteinExistence type="predicted"/>
<evidence type="ECO:0000313" key="3">
    <source>
        <dbReference type="Proteomes" id="UP000479710"/>
    </source>
</evidence>
<sequence>MADAVEDASRRMRPASLSSSSVDADDDAVSKKPILRMTSPSPTRAAGRPLEAPPMRRRPGRRSRPVRMFHTMCRSLPVLTPRCGRLQPGACRIAAPARLSPSDSLLSQLVASSSGAGTSRRRMTGTLFGYRDGRIALSLQDNPRCLPTLVVELALPTHTLLRDLGTTAGARIVLESEKRAADGDGDGGACRREQQHGWVLEEPMWTMFCNGKRVGHAVRRDPTDDDIAVLETLWAVSMGGGVLPGMSDIDGSDGEMAYMRGCFEHVIGSRDSESLYMVGPHGGDCPELAVFFVRL</sequence>
<dbReference type="Pfam" id="PF04759">
    <property type="entry name" value="DUF617"/>
    <property type="match status" value="1"/>
</dbReference>
<organism evidence="2 3">
    <name type="scientific">Oryza meyeriana var. granulata</name>
    <dbReference type="NCBI Taxonomy" id="110450"/>
    <lineage>
        <taxon>Eukaryota</taxon>
        <taxon>Viridiplantae</taxon>
        <taxon>Streptophyta</taxon>
        <taxon>Embryophyta</taxon>
        <taxon>Tracheophyta</taxon>
        <taxon>Spermatophyta</taxon>
        <taxon>Magnoliopsida</taxon>
        <taxon>Liliopsida</taxon>
        <taxon>Poales</taxon>
        <taxon>Poaceae</taxon>
        <taxon>BOP clade</taxon>
        <taxon>Oryzoideae</taxon>
        <taxon>Oryzeae</taxon>
        <taxon>Oryzinae</taxon>
        <taxon>Oryza</taxon>
        <taxon>Oryza meyeriana</taxon>
    </lineage>
</organism>
<keyword evidence="3" id="KW-1185">Reference proteome</keyword>
<comment type="caution">
    <text evidence="2">The sequence shown here is derived from an EMBL/GenBank/DDBJ whole genome shotgun (WGS) entry which is preliminary data.</text>
</comment>
<dbReference type="PANTHER" id="PTHR31696:SF59">
    <property type="entry name" value="OS04G0638800 PROTEIN"/>
    <property type="match status" value="1"/>
</dbReference>
<dbReference type="EMBL" id="SPHZ02000011">
    <property type="protein sequence ID" value="KAF0890825.1"/>
    <property type="molecule type" value="Genomic_DNA"/>
</dbReference>
<evidence type="ECO:0008006" key="4">
    <source>
        <dbReference type="Google" id="ProtNLM"/>
    </source>
</evidence>
<feature type="region of interest" description="Disordered" evidence="1">
    <location>
        <begin position="1"/>
        <end position="62"/>
    </location>
</feature>
<dbReference type="InterPro" id="IPR006460">
    <property type="entry name" value="MIZ1-like_pln"/>
</dbReference>
<dbReference type="Proteomes" id="UP000479710">
    <property type="component" value="Unassembled WGS sequence"/>
</dbReference>
<evidence type="ECO:0000313" key="2">
    <source>
        <dbReference type="EMBL" id="KAF0890825.1"/>
    </source>
</evidence>
<evidence type="ECO:0000256" key="1">
    <source>
        <dbReference type="SAM" id="MobiDB-lite"/>
    </source>
</evidence>
<gene>
    <name evidence="2" type="ORF">E2562_004306</name>
</gene>
<accession>A0A6G1BR16</accession>
<dbReference type="OrthoDB" id="672310at2759"/>
<name>A0A6G1BR16_9ORYZ</name>
<protein>
    <recommendedName>
        <fullName evidence="4">DUF617 domain-containing protein</fullName>
    </recommendedName>
</protein>
<reference evidence="2 3" key="1">
    <citation type="submission" date="2019-11" db="EMBL/GenBank/DDBJ databases">
        <title>Whole genome sequence of Oryza granulata.</title>
        <authorList>
            <person name="Li W."/>
        </authorList>
    </citation>
    <scope>NUCLEOTIDE SEQUENCE [LARGE SCALE GENOMIC DNA]</scope>
    <source>
        <strain evidence="3">cv. Menghai</strain>
        <tissue evidence="2">Leaf</tissue>
    </source>
</reference>